<evidence type="ECO:0000313" key="5">
    <source>
        <dbReference type="Proteomes" id="UP000291343"/>
    </source>
</evidence>
<feature type="compositionally biased region" description="Polar residues" evidence="2">
    <location>
        <begin position="554"/>
        <end position="581"/>
    </location>
</feature>
<feature type="signal peptide" evidence="3">
    <location>
        <begin position="1"/>
        <end position="29"/>
    </location>
</feature>
<feature type="region of interest" description="Disordered" evidence="2">
    <location>
        <begin position="455"/>
        <end position="485"/>
    </location>
</feature>
<name>A0A482X8E2_LAOST</name>
<comment type="caution">
    <text evidence="4">The sequence shown here is derived from an EMBL/GenBank/DDBJ whole genome shotgun (WGS) entry which is preliminary data.</text>
</comment>
<feature type="region of interest" description="Disordered" evidence="2">
    <location>
        <begin position="974"/>
        <end position="1006"/>
    </location>
</feature>
<keyword evidence="1" id="KW-0193">Cuticle</keyword>
<feature type="region of interest" description="Disordered" evidence="2">
    <location>
        <begin position="187"/>
        <end position="219"/>
    </location>
</feature>
<dbReference type="InterPro" id="IPR000618">
    <property type="entry name" value="Insect_cuticle"/>
</dbReference>
<protein>
    <submittedName>
        <fullName evidence="4">Uncharacterized protein</fullName>
    </submittedName>
</protein>
<dbReference type="STRING" id="195883.A0A482X8E2"/>
<accession>A0A482X8E2</accession>
<feature type="chain" id="PRO_5019798412" evidence="3">
    <location>
        <begin position="30"/>
        <end position="1070"/>
    </location>
</feature>
<feature type="compositionally biased region" description="Low complexity" evidence="2">
    <location>
        <begin position="369"/>
        <end position="383"/>
    </location>
</feature>
<proteinExistence type="predicted"/>
<dbReference type="GO" id="GO:0042302">
    <property type="term" value="F:structural constituent of cuticle"/>
    <property type="evidence" value="ECO:0007669"/>
    <property type="project" value="UniProtKB-UniRule"/>
</dbReference>
<feature type="compositionally biased region" description="Polar residues" evidence="2">
    <location>
        <begin position="460"/>
        <end position="474"/>
    </location>
</feature>
<keyword evidence="3" id="KW-0732">Signal</keyword>
<dbReference type="AlphaFoldDB" id="A0A482X8E2"/>
<organism evidence="4 5">
    <name type="scientific">Laodelphax striatellus</name>
    <name type="common">Small brown planthopper</name>
    <name type="synonym">Delphax striatella</name>
    <dbReference type="NCBI Taxonomy" id="195883"/>
    <lineage>
        <taxon>Eukaryota</taxon>
        <taxon>Metazoa</taxon>
        <taxon>Ecdysozoa</taxon>
        <taxon>Arthropoda</taxon>
        <taxon>Hexapoda</taxon>
        <taxon>Insecta</taxon>
        <taxon>Pterygota</taxon>
        <taxon>Neoptera</taxon>
        <taxon>Paraneoptera</taxon>
        <taxon>Hemiptera</taxon>
        <taxon>Auchenorrhyncha</taxon>
        <taxon>Fulgoroidea</taxon>
        <taxon>Delphacidae</taxon>
        <taxon>Criomorphinae</taxon>
        <taxon>Laodelphax</taxon>
    </lineage>
</organism>
<feature type="region of interest" description="Disordered" evidence="2">
    <location>
        <begin position="226"/>
        <end position="245"/>
    </location>
</feature>
<evidence type="ECO:0000256" key="3">
    <source>
        <dbReference type="SAM" id="SignalP"/>
    </source>
</evidence>
<dbReference type="OrthoDB" id="371494at2759"/>
<gene>
    <name evidence="4" type="ORF">LSTR_LSTR004374</name>
</gene>
<dbReference type="EMBL" id="QKKF02015335">
    <property type="protein sequence ID" value="RZF42225.1"/>
    <property type="molecule type" value="Genomic_DNA"/>
</dbReference>
<feature type="compositionally biased region" description="Polar residues" evidence="2">
    <location>
        <begin position="187"/>
        <end position="206"/>
    </location>
</feature>
<dbReference type="Pfam" id="PF00379">
    <property type="entry name" value="Chitin_bind_4"/>
    <property type="match status" value="1"/>
</dbReference>
<evidence type="ECO:0000256" key="2">
    <source>
        <dbReference type="SAM" id="MobiDB-lite"/>
    </source>
</evidence>
<feature type="region of interest" description="Disordered" evidence="2">
    <location>
        <begin position="367"/>
        <end position="388"/>
    </location>
</feature>
<dbReference type="PROSITE" id="PS51155">
    <property type="entry name" value="CHIT_BIND_RR_2"/>
    <property type="match status" value="1"/>
</dbReference>
<reference evidence="4 5" key="1">
    <citation type="journal article" date="2017" name="Gigascience">
        <title>Genome sequence of the small brown planthopper, Laodelphax striatellus.</title>
        <authorList>
            <person name="Zhu J."/>
            <person name="Jiang F."/>
            <person name="Wang X."/>
            <person name="Yang P."/>
            <person name="Bao Y."/>
            <person name="Zhao W."/>
            <person name="Wang W."/>
            <person name="Lu H."/>
            <person name="Wang Q."/>
            <person name="Cui N."/>
            <person name="Li J."/>
            <person name="Chen X."/>
            <person name="Luo L."/>
            <person name="Yu J."/>
            <person name="Kang L."/>
            <person name="Cui F."/>
        </authorList>
    </citation>
    <scope>NUCLEOTIDE SEQUENCE [LARGE SCALE GENOMIC DNA]</scope>
    <source>
        <strain evidence="4">Lst14</strain>
    </source>
</reference>
<feature type="compositionally biased region" description="Polar residues" evidence="2">
    <location>
        <begin position="974"/>
        <end position="987"/>
    </location>
</feature>
<feature type="compositionally biased region" description="Basic and acidic residues" evidence="2">
    <location>
        <begin position="988"/>
        <end position="998"/>
    </location>
</feature>
<feature type="region of interest" description="Disordered" evidence="2">
    <location>
        <begin position="28"/>
        <end position="48"/>
    </location>
</feature>
<evidence type="ECO:0000313" key="4">
    <source>
        <dbReference type="EMBL" id="RZF42225.1"/>
    </source>
</evidence>
<dbReference type="InParanoid" id="A0A482X8E2"/>
<dbReference type="Proteomes" id="UP000291343">
    <property type="component" value="Unassembled WGS sequence"/>
</dbReference>
<sequence length="1070" mass="118632">MAGQSQFQSQVHFLCCFGFLLGLQRPSEATASPGHQPAKPDTHLSPPKYEFSYEVRDDRGGQQGHLEARDGVYALGKYYVKLPDGSDQKVNYFTDDLGYHPLVEYNSASPSGSSRTQFAMGEKAVAALVKSISDIKTTHDFDGARKLAANKKQEGIGKLNADAKNSKISQKPGSSVYIGLASTPNDIHVESTTPTPHFSATPSPQHSSSISESSNSEEDLYAFDEPTLAPDSNVSPPQGGSLLMHTINLEGGEDPRLSSAHQSLADFGMKLQKNPLSAFLNIHSHKFASTSQPVTSNYVDESVEEVTQRGYTTVEAENYSKNTKEDIVQETSPTVATITTLHTNPYSTINVDVSPNGEDSRAQEINSYTTQHTPTSTHGTTTDRTAEESELRYTVSTTPAPTTSDDTFIRPIVVPDGPFEMQSFYSGLLRTTEEMKNFIANLNRTLIANEGVTDHESGEQYKSTPTPIQHSDLASTEEENSLHTSSNQILAPIQAAVSLSASEISSAEASSNSEEVKALESAELVVEQQTLEKQPVFKTTIDIQKSIPFEIPHQENSYEGNEESQSTSNDENSTPYQQGSHLPIHQSINEEFSKIDKDASIQNVRSQFLQQVYSAYQSLANNPNASPYYSQIDSNSNKLALPEPEPTQPPKKLYYVYLQGYNSGLNRYAPLPQYSSLYQNNVHQQGLETNYGSQLTKQIAALPPGSFSQSSAHIYRNGEPNLNVATFINHGNLGQSVQYNRLIEQQPTVNYATEINQDPNPSENHHEQFPHNENVQNYNQQQVNVGKEESNRIPLQVQYIGHNSQNSPLNHLNALSAESFHKYLEQTAKSNAGSVLNGYNAVQEAQYNDQSAAVSQNQDINGLRINNFLHSKFLGDEKLKAPAIRPALLPSIVPQVHHLPQVHHAPQVHHVPQVPHIPQVPLTWPHGLPLSRVAHLPYLQPYLQMSQIPMTPYKQTLPYPLTHYFPLQNAVPQVPSQSSLQPTAYNRNDQHENQKKEPQAPFRPSQKLYHSVYPPETYYIAEYMRPNARSRGLGKKLCIEYGGFKPPLIPSVQIDEKLEVNIAKRADKTD</sequence>
<evidence type="ECO:0000256" key="1">
    <source>
        <dbReference type="PROSITE-ProRule" id="PRU00497"/>
    </source>
</evidence>
<keyword evidence="5" id="KW-1185">Reference proteome</keyword>
<feature type="region of interest" description="Disordered" evidence="2">
    <location>
        <begin position="549"/>
        <end position="581"/>
    </location>
</feature>